<dbReference type="InterPro" id="IPR003593">
    <property type="entry name" value="AAA+_ATPase"/>
</dbReference>
<dbReference type="GeneID" id="73902611"/>
<evidence type="ECO:0000256" key="3">
    <source>
        <dbReference type="ARBA" id="ARBA00022840"/>
    </source>
</evidence>
<evidence type="ECO:0000259" key="5">
    <source>
        <dbReference type="PROSITE" id="PS50893"/>
    </source>
</evidence>
<keyword evidence="7" id="KW-1185">Reference proteome</keyword>
<dbReference type="InterPro" id="IPR015854">
    <property type="entry name" value="ABC_transpr_LolD-like"/>
</dbReference>
<dbReference type="PANTHER" id="PTHR24220:SF685">
    <property type="entry name" value="ABC TRANSPORTER RELATED"/>
    <property type="match status" value="1"/>
</dbReference>
<name>A0ABD5NQI4_9EURY</name>
<gene>
    <name evidence="6" type="ORF">ACFOUR_12175</name>
</gene>
<protein>
    <submittedName>
        <fullName evidence="6">ABC transporter ATP-binding protein</fullName>
    </submittedName>
</protein>
<keyword evidence="3 6" id="KW-0067">ATP-binding</keyword>
<dbReference type="InterPro" id="IPR027417">
    <property type="entry name" value="P-loop_NTPase"/>
</dbReference>
<evidence type="ECO:0000256" key="1">
    <source>
        <dbReference type="ARBA" id="ARBA00022448"/>
    </source>
</evidence>
<feature type="domain" description="ABC transporter" evidence="5">
    <location>
        <begin position="14"/>
        <end position="266"/>
    </location>
</feature>
<evidence type="ECO:0000256" key="2">
    <source>
        <dbReference type="ARBA" id="ARBA00022741"/>
    </source>
</evidence>
<reference evidence="6 7" key="1">
    <citation type="journal article" date="2019" name="Int. J. Syst. Evol. Microbiol.">
        <title>The Global Catalogue of Microorganisms (GCM) 10K type strain sequencing project: providing services to taxonomists for standard genome sequencing and annotation.</title>
        <authorList>
            <consortium name="The Broad Institute Genomics Platform"/>
            <consortium name="The Broad Institute Genome Sequencing Center for Infectious Disease"/>
            <person name="Wu L."/>
            <person name="Ma J."/>
        </authorList>
    </citation>
    <scope>NUCLEOTIDE SEQUENCE [LARGE SCALE GENOMIC DNA]</scope>
    <source>
        <strain evidence="6 7">IBRC-M 10256</strain>
    </source>
</reference>
<dbReference type="CDD" id="cd03255">
    <property type="entry name" value="ABC_MJ0796_LolCDE_FtsE"/>
    <property type="match status" value="1"/>
</dbReference>
<keyword evidence="2" id="KW-0547">Nucleotide-binding</keyword>
<dbReference type="InterPro" id="IPR003439">
    <property type="entry name" value="ABC_transporter-like_ATP-bd"/>
</dbReference>
<dbReference type="AlphaFoldDB" id="A0ABD5NQI4"/>
<dbReference type="PROSITE" id="PS50893">
    <property type="entry name" value="ABC_TRANSPORTER_2"/>
    <property type="match status" value="1"/>
</dbReference>
<dbReference type="InterPro" id="IPR017871">
    <property type="entry name" value="ABC_transporter-like_CS"/>
</dbReference>
<dbReference type="PROSITE" id="PS00211">
    <property type="entry name" value="ABC_TRANSPORTER_1"/>
    <property type="match status" value="1"/>
</dbReference>
<dbReference type="RefSeq" id="WP_256533481.1">
    <property type="nucleotide sequence ID" value="NZ_CP101824.1"/>
</dbReference>
<dbReference type="Proteomes" id="UP001595846">
    <property type="component" value="Unassembled WGS sequence"/>
</dbReference>
<keyword evidence="1" id="KW-0813">Transport</keyword>
<dbReference type="PANTHER" id="PTHR24220">
    <property type="entry name" value="IMPORT ATP-BINDING PROTEIN"/>
    <property type="match status" value="1"/>
</dbReference>
<evidence type="ECO:0000256" key="4">
    <source>
        <dbReference type="SAM" id="MobiDB-lite"/>
    </source>
</evidence>
<proteinExistence type="predicted"/>
<dbReference type="Pfam" id="PF00005">
    <property type="entry name" value="ABC_tran"/>
    <property type="match status" value="1"/>
</dbReference>
<evidence type="ECO:0000313" key="6">
    <source>
        <dbReference type="EMBL" id="MFC3959121.1"/>
    </source>
</evidence>
<comment type="caution">
    <text evidence="6">The sequence shown here is derived from an EMBL/GenBank/DDBJ whole genome shotgun (WGS) entry which is preliminary data.</text>
</comment>
<accession>A0ABD5NQI4</accession>
<dbReference type="SUPFAM" id="SSF52540">
    <property type="entry name" value="P-loop containing nucleoside triphosphate hydrolases"/>
    <property type="match status" value="1"/>
</dbReference>
<sequence>MHGEASASSGDPLVDATAVSRTYTRDRRSLASILPWREAPPRPTVRALQSVSLSISRGEVVGVAGPSGSGKSTLLEIVAGLRLPDAGSVVVDGISLADLSPRERARHRLRRVGFVFQDFRLLESYSAQTNVAIPLVELGVARRDRRERARSLLSDVGLGDRTDHRPGALSGGERQRVAIARALVTEPAIVVADEPTGELDVESGRRVRAILREVAADRAVVIASHDRETLADCDRVVRLRDGRRVDDAEQPPAGPEGEPAPARTSAETGDSGGA</sequence>
<dbReference type="Gene3D" id="3.40.50.300">
    <property type="entry name" value="P-loop containing nucleotide triphosphate hydrolases"/>
    <property type="match status" value="1"/>
</dbReference>
<dbReference type="GO" id="GO:0005524">
    <property type="term" value="F:ATP binding"/>
    <property type="evidence" value="ECO:0007669"/>
    <property type="project" value="UniProtKB-KW"/>
</dbReference>
<organism evidence="6 7">
    <name type="scientific">Halovivax cerinus</name>
    <dbReference type="NCBI Taxonomy" id="1487865"/>
    <lineage>
        <taxon>Archaea</taxon>
        <taxon>Methanobacteriati</taxon>
        <taxon>Methanobacteriota</taxon>
        <taxon>Stenosarchaea group</taxon>
        <taxon>Halobacteria</taxon>
        <taxon>Halobacteriales</taxon>
        <taxon>Natrialbaceae</taxon>
        <taxon>Halovivax</taxon>
    </lineage>
</organism>
<dbReference type="EMBL" id="JBHSAQ010000010">
    <property type="protein sequence ID" value="MFC3959121.1"/>
    <property type="molecule type" value="Genomic_DNA"/>
</dbReference>
<feature type="region of interest" description="Disordered" evidence="4">
    <location>
        <begin position="240"/>
        <end position="274"/>
    </location>
</feature>
<dbReference type="SMART" id="SM00382">
    <property type="entry name" value="AAA"/>
    <property type="match status" value="1"/>
</dbReference>
<evidence type="ECO:0000313" key="7">
    <source>
        <dbReference type="Proteomes" id="UP001595846"/>
    </source>
</evidence>
<dbReference type="InterPro" id="IPR017911">
    <property type="entry name" value="MacB-like_ATP-bd"/>
</dbReference>